<dbReference type="OrthoDB" id="4753054at2"/>
<gene>
    <name evidence="1" type="ORF">AWC14_02410</name>
</gene>
<dbReference type="Proteomes" id="UP000193487">
    <property type="component" value="Unassembled WGS sequence"/>
</dbReference>
<dbReference type="RefSeq" id="WP_084024851.1">
    <property type="nucleotide sequence ID" value="NZ_LQPE01000097.1"/>
</dbReference>
<evidence type="ECO:0000313" key="2">
    <source>
        <dbReference type="Proteomes" id="UP000193487"/>
    </source>
</evidence>
<accession>A0A1X1Y192</accession>
<organism evidence="1 2">
    <name type="scientific">Mycobacterium kyorinense</name>
    <dbReference type="NCBI Taxonomy" id="487514"/>
    <lineage>
        <taxon>Bacteria</taxon>
        <taxon>Bacillati</taxon>
        <taxon>Actinomycetota</taxon>
        <taxon>Actinomycetes</taxon>
        <taxon>Mycobacteriales</taxon>
        <taxon>Mycobacteriaceae</taxon>
        <taxon>Mycobacterium</taxon>
    </lineage>
</organism>
<name>A0A1X1Y192_9MYCO</name>
<dbReference type="EMBL" id="LQPE01000097">
    <property type="protein sequence ID" value="ORW04868.1"/>
    <property type="molecule type" value="Genomic_DNA"/>
</dbReference>
<dbReference type="AlphaFoldDB" id="A0A1X1Y192"/>
<evidence type="ECO:0000313" key="1">
    <source>
        <dbReference type="EMBL" id="ORW04868.1"/>
    </source>
</evidence>
<protein>
    <submittedName>
        <fullName evidence="1">Uncharacterized protein</fullName>
    </submittedName>
</protein>
<sequence>MNGDLQTWTVVGHWENGEIQVEYVVEGAYQDPRIDTGYWEEGLFAASGQGRTVEEAIAAVRAEYEDPLRI</sequence>
<comment type="caution">
    <text evidence="1">The sequence shown here is derived from an EMBL/GenBank/DDBJ whole genome shotgun (WGS) entry which is preliminary data.</text>
</comment>
<keyword evidence="2" id="KW-1185">Reference proteome</keyword>
<reference evidence="1 2" key="1">
    <citation type="submission" date="2016-01" db="EMBL/GenBank/DDBJ databases">
        <title>The new phylogeny of the genus Mycobacterium.</title>
        <authorList>
            <person name="Tarcisio F."/>
            <person name="Conor M."/>
            <person name="Antonella G."/>
            <person name="Elisabetta G."/>
            <person name="Giulia F.S."/>
            <person name="Sara T."/>
            <person name="Anna F."/>
            <person name="Clotilde B."/>
            <person name="Roberto B."/>
            <person name="Veronica D.S."/>
            <person name="Fabio R."/>
            <person name="Monica P."/>
            <person name="Olivier J."/>
            <person name="Enrico T."/>
            <person name="Nicola S."/>
        </authorList>
    </citation>
    <scope>NUCLEOTIDE SEQUENCE [LARGE SCALE GENOMIC DNA]</scope>
    <source>
        <strain evidence="1 2">DSM 45166</strain>
    </source>
</reference>
<proteinExistence type="predicted"/>